<dbReference type="Pfam" id="PF00249">
    <property type="entry name" value="Myb_DNA-binding"/>
    <property type="match status" value="1"/>
</dbReference>
<dbReference type="Gene3D" id="1.10.10.60">
    <property type="entry name" value="Homeodomain-like"/>
    <property type="match status" value="1"/>
</dbReference>
<dbReference type="PANTHER" id="PTHR44042">
    <property type="entry name" value="DUPLICATED HOMEODOMAIN-LIKE SUPERFAMILY PROTEIN-RELATED"/>
    <property type="match status" value="1"/>
</dbReference>
<name>A0AAD1XAG8_EUPCR</name>
<feature type="domain" description="SANT" evidence="6">
    <location>
        <begin position="197"/>
        <end position="244"/>
    </location>
</feature>
<accession>A0AAD1XAG8</accession>
<dbReference type="PROSITE" id="PS51294">
    <property type="entry name" value="HTH_MYB"/>
    <property type="match status" value="1"/>
</dbReference>
<keyword evidence="2" id="KW-0804">Transcription</keyword>
<keyword evidence="9" id="KW-1185">Reference proteome</keyword>
<feature type="domain" description="HTH myb-type" evidence="7">
    <location>
        <begin position="196"/>
        <end position="244"/>
    </location>
</feature>
<dbReference type="InterPro" id="IPR006447">
    <property type="entry name" value="Myb_dom_plants"/>
</dbReference>
<dbReference type="SMART" id="SM00717">
    <property type="entry name" value="SANT"/>
    <property type="match status" value="1"/>
</dbReference>
<feature type="region of interest" description="Disordered" evidence="4">
    <location>
        <begin position="1"/>
        <end position="169"/>
    </location>
</feature>
<dbReference type="SUPFAM" id="SSF46689">
    <property type="entry name" value="Homeodomain-like"/>
    <property type="match status" value="1"/>
</dbReference>
<sequence length="507" mass="58153">MARLYTSNNLQSKGVRGASEVEASKINEMNINQQVFQRKQEYKNSDENTHNNSHRWTKDIHPELSKEDNQDKEVTSGDENERKTNEAEHSHINDSNGNFLRRSIRNTKNGGSYRNMGRRPFKYDDFEYGPTTGKKAANEMSPPSNSSIHKRRNKQGYSNSPAFGENSVKRSFNAKIPSSSTSMSSIDKNEVVYNQGRWTCLEHFKFLEALKKYGKEWQKVQQHVNTRTSTQARSHAQKFFVKLDKKALTLDEFLRGLDLKEVEKNLLASGMDNTDYDEEREVNIIANRKKGASVMNIALPSNTEEKKKHEGIKRKRSELDKLDRNDKNQSISNIRKAFEEHAGEPIHSGSQRADKRVKTSEQGEKDYSSNGDDKPISENTDIVCKDQSGINKSPLRKLSISNFEPLQPMHRTPQPDKTGGTIIDQFMFKSVDTKSENYKIFEQVFGNEKAIRRSYYHKNSKSDVNEKAQNSGETQSCFEFCELNAEQFLESTPFTYHSDRAKGVINK</sequence>
<dbReference type="CDD" id="cd00167">
    <property type="entry name" value="SANT"/>
    <property type="match status" value="1"/>
</dbReference>
<evidence type="ECO:0000259" key="7">
    <source>
        <dbReference type="PROSITE" id="PS51294"/>
    </source>
</evidence>
<evidence type="ECO:0000256" key="2">
    <source>
        <dbReference type="ARBA" id="ARBA00023163"/>
    </source>
</evidence>
<dbReference type="AlphaFoldDB" id="A0AAD1XAG8"/>
<evidence type="ECO:0000256" key="1">
    <source>
        <dbReference type="ARBA" id="ARBA00023015"/>
    </source>
</evidence>
<organism evidence="8 9">
    <name type="scientific">Euplotes crassus</name>
    <dbReference type="NCBI Taxonomy" id="5936"/>
    <lineage>
        <taxon>Eukaryota</taxon>
        <taxon>Sar</taxon>
        <taxon>Alveolata</taxon>
        <taxon>Ciliophora</taxon>
        <taxon>Intramacronucleata</taxon>
        <taxon>Spirotrichea</taxon>
        <taxon>Hypotrichia</taxon>
        <taxon>Euplotida</taxon>
        <taxon>Euplotidae</taxon>
        <taxon>Moneuplotes</taxon>
    </lineage>
</organism>
<evidence type="ECO:0000313" key="9">
    <source>
        <dbReference type="Proteomes" id="UP001295684"/>
    </source>
</evidence>
<feature type="compositionally biased region" description="Basic and acidic residues" evidence="4">
    <location>
        <begin position="317"/>
        <end position="327"/>
    </location>
</feature>
<feature type="compositionally biased region" description="Basic and acidic residues" evidence="4">
    <location>
        <begin position="56"/>
        <end position="92"/>
    </location>
</feature>
<evidence type="ECO:0000256" key="3">
    <source>
        <dbReference type="ARBA" id="ARBA00023242"/>
    </source>
</evidence>
<feature type="domain" description="Myb-like" evidence="5">
    <location>
        <begin position="194"/>
        <end position="240"/>
    </location>
</feature>
<dbReference type="GO" id="GO:0003677">
    <property type="term" value="F:DNA binding"/>
    <property type="evidence" value="ECO:0007669"/>
    <property type="project" value="InterPro"/>
</dbReference>
<keyword evidence="1" id="KW-0805">Transcription regulation</keyword>
<proteinExistence type="predicted"/>
<evidence type="ECO:0000259" key="6">
    <source>
        <dbReference type="PROSITE" id="PS51293"/>
    </source>
</evidence>
<evidence type="ECO:0000259" key="5">
    <source>
        <dbReference type="PROSITE" id="PS50090"/>
    </source>
</evidence>
<keyword evidence="3" id="KW-0539">Nucleus</keyword>
<comment type="caution">
    <text evidence="8">The sequence shown here is derived from an EMBL/GenBank/DDBJ whole genome shotgun (WGS) entry which is preliminary data.</text>
</comment>
<dbReference type="InterPro" id="IPR009057">
    <property type="entry name" value="Homeodomain-like_sf"/>
</dbReference>
<evidence type="ECO:0000256" key="4">
    <source>
        <dbReference type="SAM" id="MobiDB-lite"/>
    </source>
</evidence>
<feature type="compositionally biased region" description="Basic and acidic residues" evidence="4">
    <location>
        <begin position="352"/>
        <end position="376"/>
    </location>
</feature>
<dbReference type="Proteomes" id="UP001295684">
    <property type="component" value="Unassembled WGS sequence"/>
</dbReference>
<feature type="compositionally biased region" description="Polar residues" evidence="4">
    <location>
        <begin position="27"/>
        <end position="37"/>
    </location>
</feature>
<dbReference type="InterPro" id="IPR001005">
    <property type="entry name" value="SANT/Myb"/>
</dbReference>
<protein>
    <submittedName>
        <fullName evidence="8">Uncharacterized protein</fullName>
    </submittedName>
</protein>
<feature type="region of interest" description="Disordered" evidence="4">
    <location>
        <begin position="300"/>
        <end position="379"/>
    </location>
</feature>
<reference evidence="8" key="1">
    <citation type="submission" date="2023-07" db="EMBL/GenBank/DDBJ databases">
        <authorList>
            <consortium name="AG Swart"/>
            <person name="Singh M."/>
            <person name="Singh A."/>
            <person name="Seah K."/>
            <person name="Emmerich C."/>
        </authorList>
    </citation>
    <scope>NUCLEOTIDE SEQUENCE</scope>
    <source>
        <strain evidence="8">DP1</strain>
    </source>
</reference>
<dbReference type="PANTHER" id="PTHR44042:SF67">
    <property type="entry name" value="MYB-LIKE PROTEIN I"/>
    <property type="match status" value="1"/>
</dbReference>
<feature type="compositionally biased region" description="Basic and acidic residues" evidence="4">
    <location>
        <begin position="38"/>
        <end position="49"/>
    </location>
</feature>
<evidence type="ECO:0000313" key="8">
    <source>
        <dbReference type="EMBL" id="CAI2363721.1"/>
    </source>
</evidence>
<dbReference type="InterPro" id="IPR017930">
    <property type="entry name" value="Myb_dom"/>
</dbReference>
<dbReference type="EMBL" id="CAMPGE010004871">
    <property type="protein sequence ID" value="CAI2363721.1"/>
    <property type="molecule type" value="Genomic_DNA"/>
</dbReference>
<gene>
    <name evidence="8" type="ORF">ECRASSUSDP1_LOCUS5058</name>
</gene>
<feature type="compositionally biased region" description="Polar residues" evidence="4">
    <location>
        <begin position="1"/>
        <end position="12"/>
    </location>
</feature>
<dbReference type="InterPro" id="IPR017884">
    <property type="entry name" value="SANT_dom"/>
</dbReference>
<dbReference type="PROSITE" id="PS50090">
    <property type="entry name" value="MYB_LIKE"/>
    <property type="match status" value="1"/>
</dbReference>
<dbReference type="PROSITE" id="PS51293">
    <property type="entry name" value="SANT"/>
    <property type="match status" value="1"/>
</dbReference>
<dbReference type="NCBIfam" id="TIGR01557">
    <property type="entry name" value="myb_SHAQKYF"/>
    <property type="match status" value="1"/>
</dbReference>